<comment type="similarity">
    <text evidence="1 8">Belongs to the SELO family.</text>
</comment>
<evidence type="ECO:0000313" key="10">
    <source>
        <dbReference type="Proteomes" id="UP000466681"/>
    </source>
</evidence>
<dbReference type="GO" id="GO:0005524">
    <property type="term" value="F:ATP binding"/>
    <property type="evidence" value="ECO:0007669"/>
    <property type="project" value="UniProtKB-UniRule"/>
</dbReference>
<comment type="catalytic activity">
    <reaction evidence="8">
        <text>L-seryl-[protein] + ATP = 3-O-(5'-adenylyl)-L-seryl-[protein] + diphosphate</text>
        <dbReference type="Rhea" id="RHEA:58120"/>
        <dbReference type="Rhea" id="RHEA-COMP:9863"/>
        <dbReference type="Rhea" id="RHEA-COMP:15073"/>
        <dbReference type="ChEBI" id="CHEBI:29999"/>
        <dbReference type="ChEBI" id="CHEBI:30616"/>
        <dbReference type="ChEBI" id="CHEBI:33019"/>
        <dbReference type="ChEBI" id="CHEBI:142516"/>
        <dbReference type="EC" id="2.7.7.108"/>
    </reaction>
</comment>
<dbReference type="InterPro" id="IPR003846">
    <property type="entry name" value="SelO"/>
</dbReference>
<comment type="cofactor">
    <cofactor evidence="8">
        <name>Mg(2+)</name>
        <dbReference type="ChEBI" id="CHEBI:18420"/>
    </cofactor>
    <cofactor evidence="8">
        <name>Mn(2+)</name>
        <dbReference type="ChEBI" id="CHEBI:29035"/>
    </cofactor>
</comment>
<keyword evidence="5 8" id="KW-0547">Nucleotide-binding</keyword>
<evidence type="ECO:0000256" key="1">
    <source>
        <dbReference type="ARBA" id="ARBA00009747"/>
    </source>
</evidence>
<gene>
    <name evidence="8" type="primary">ydiU</name>
    <name evidence="8" type="synonym">selO</name>
    <name evidence="9" type="ORF">MMOR_03730</name>
</gene>
<dbReference type="EMBL" id="AP022560">
    <property type="protein sequence ID" value="BBW99436.1"/>
    <property type="molecule type" value="Genomic_DNA"/>
</dbReference>
<feature type="binding site" evidence="8">
    <location>
        <position position="283"/>
    </location>
    <ligand>
        <name>Mg(2+)</name>
        <dbReference type="ChEBI" id="CHEBI:18420"/>
    </ligand>
</feature>
<dbReference type="NCBIfam" id="NF000658">
    <property type="entry name" value="PRK00029.1"/>
    <property type="match status" value="1"/>
</dbReference>
<feature type="active site" description="Proton acceptor" evidence="8">
    <location>
        <position position="282"/>
    </location>
</feature>
<dbReference type="HAMAP" id="MF_00692">
    <property type="entry name" value="SelO"/>
    <property type="match status" value="1"/>
</dbReference>
<feature type="binding site" evidence="8">
    <location>
        <position position="213"/>
    </location>
    <ligand>
        <name>ATP</name>
        <dbReference type="ChEBI" id="CHEBI:30616"/>
    </ligand>
</feature>
<comment type="catalytic activity">
    <reaction evidence="8">
        <text>L-threonyl-[protein] + ATP = 3-O-(5'-adenylyl)-L-threonyl-[protein] + diphosphate</text>
        <dbReference type="Rhea" id="RHEA:54292"/>
        <dbReference type="Rhea" id="RHEA-COMP:11060"/>
        <dbReference type="Rhea" id="RHEA-COMP:13847"/>
        <dbReference type="ChEBI" id="CHEBI:30013"/>
        <dbReference type="ChEBI" id="CHEBI:30616"/>
        <dbReference type="ChEBI" id="CHEBI:33019"/>
        <dbReference type="ChEBI" id="CHEBI:138113"/>
        <dbReference type="EC" id="2.7.7.108"/>
    </reaction>
</comment>
<name>A0AAD1H5R0_9MYCO</name>
<keyword evidence="6 8" id="KW-0067">ATP-binding</keyword>
<keyword evidence="4 8" id="KW-0479">Metal-binding</keyword>
<dbReference type="PANTHER" id="PTHR32057:SF14">
    <property type="entry name" value="PROTEIN ADENYLYLTRANSFERASE SELO, MITOCHONDRIAL"/>
    <property type="match status" value="1"/>
</dbReference>
<feature type="binding site" evidence="8">
    <location>
        <position position="206"/>
    </location>
    <ligand>
        <name>ATP</name>
        <dbReference type="ChEBI" id="CHEBI:30616"/>
    </ligand>
</feature>
<protein>
    <recommendedName>
        <fullName evidence="8">Protein nucleotidyltransferase YdiU</fullName>
        <ecNumber evidence="8">2.7.7.-</ecNumber>
    </recommendedName>
    <alternativeName>
        <fullName evidence="8">Protein adenylyltransferase YdiU</fullName>
        <ecNumber evidence="8">2.7.7.108</ecNumber>
    </alternativeName>
    <alternativeName>
        <fullName evidence="8">Protein uridylyltransferase YdiU</fullName>
        <ecNumber evidence="8">2.7.7.-</ecNumber>
    </alternativeName>
</protein>
<comment type="catalytic activity">
    <reaction evidence="8">
        <text>L-tyrosyl-[protein] + ATP = O-(5'-adenylyl)-L-tyrosyl-[protein] + diphosphate</text>
        <dbReference type="Rhea" id="RHEA:54288"/>
        <dbReference type="Rhea" id="RHEA-COMP:10136"/>
        <dbReference type="Rhea" id="RHEA-COMP:13846"/>
        <dbReference type="ChEBI" id="CHEBI:30616"/>
        <dbReference type="ChEBI" id="CHEBI:33019"/>
        <dbReference type="ChEBI" id="CHEBI:46858"/>
        <dbReference type="ChEBI" id="CHEBI:83624"/>
        <dbReference type="EC" id="2.7.7.108"/>
    </reaction>
</comment>
<evidence type="ECO:0000256" key="6">
    <source>
        <dbReference type="ARBA" id="ARBA00022840"/>
    </source>
</evidence>
<dbReference type="GO" id="GO:0030145">
    <property type="term" value="F:manganese ion binding"/>
    <property type="evidence" value="ECO:0007669"/>
    <property type="project" value="UniProtKB-UniRule"/>
</dbReference>
<dbReference type="RefSeq" id="WP_179967953.1">
    <property type="nucleotide sequence ID" value="NZ_AP022560.1"/>
</dbReference>
<dbReference type="GO" id="GO:0070733">
    <property type="term" value="F:AMPylase activity"/>
    <property type="evidence" value="ECO:0007669"/>
    <property type="project" value="UniProtKB-EC"/>
</dbReference>
<evidence type="ECO:0000256" key="3">
    <source>
        <dbReference type="ARBA" id="ARBA00022695"/>
    </source>
</evidence>
<evidence type="ECO:0000256" key="7">
    <source>
        <dbReference type="ARBA" id="ARBA00022842"/>
    </source>
</evidence>
<dbReference type="Pfam" id="PF02696">
    <property type="entry name" value="SelO"/>
    <property type="match status" value="1"/>
</dbReference>
<comment type="catalytic activity">
    <reaction evidence="8">
        <text>L-seryl-[protein] + UTP = O-(5'-uridylyl)-L-seryl-[protein] + diphosphate</text>
        <dbReference type="Rhea" id="RHEA:64604"/>
        <dbReference type="Rhea" id="RHEA-COMP:9863"/>
        <dbReference type="Rhea" id="RHEA-COMP:16635"/>
        <dbReference type="ChEBI" id="CHEBI:29999"/>
        <dbReference type="ChEBI" id="CHEBI:33019"/>
        <dbReference type="ChEBI" id="CHEBI:46398"/>
        <dbReference type="ChEBI" id="CHEBI:156051"/>
    </reaction>
</comment>
<keyword evidence="7 8" id="KW-0460">Magnesium</keyword>
<accession>A0AAD1H5R0</accession>
<sequence length="520" mass="55225">MTPRGFAGSLTLQTGPVSFRSLGAVTVASDTGSASGVALADHFARELPELAVRWQAEAAPQPRLLVLNEPLAARLGLEPDWLRGPDGVRFLIGNLVPDGASPVAQAYSGHQFGGYVPRLGDGRALLLGELTTTDGGLRDLHLKGSGATPFARGGDGLAAVGPMLREYIVSEAMHALGIPTTRSLAVVATGRSVHRETPLPGAVLARVASSHLRVGSFQYVAASGNVDVLRRLADHAIARHYPDAADADNPYLALFDAVGSAQAALIAQWMLVGFVHGVMNTDNMTISGETIDYGPCAFMDAYDPETVFSSIDSWGRYAYGNQPSIAGWNLARFAETLLPLIDADQDRAVELAQERLTGFGGQLSTALATGMRAKLGLADDVPDDVATPLMNDGLSLLAANHVDFTSFFRHLGKAARGDAEPARGMFVDLAGFDAWLHRWRALNPDASKMAASKMDAVNPVYIPRNHLVEEALEAATGGDLAPLNRLLEAVGSPYDERPGLERYAEPAPEDFGNYRTFCGT</sequence>
<proteinExistence type="inferred from homology"/>
<dbReference type="KEGG" id="mmor:MMOR_03730"/>
<comment type="function">
    <text evidence="8">Nucleotidyltransferase involved in the post-translational modification of proteins. It can catalyze the addition of adenosine monophosphate (AMP) or uridine monophosphate (UMP) to a protein, resulting in modifications known as AMPylation and UMPylation.</text>
</comment>
<evidence type="ECO:0000313" key="9">
    <source>
        <dbReference type="EMBL" id="BBW99436.1"/>
    </source>
</evidence>
<keyword evidence="10" id="KW-1185">Reference proteome</keyword>
<keyword evidence="8" id="KW-0464">Manganese</keyword>
<keyword evidence="3 8" id="KW-0548">Nucleotidyltransferase</keyword>
<reference evidence="9 10" key="1">
    <citation type="journal article" date="2019" name="Emerg. Microbes Infect.">
        <title>Comprehensive subspecies identification of 175 nontuberculous mycobacteria species based on 7547 genomic profiles.</title>
        <authorList>
            <person name="Matsumoto Y."/>
            <person name="Kinjo T."/>
            <person name="Motooka D."/>
            <person name="Nabeya D."/>
            <person name="Jung N."/>
            <person name="Uechi K."/>
            <person name="Horii T."/>
            <person name="Iida T."/>
            <person name="Fujita J."/>
            <person name="Nakamura S."/>
        </authorList>
    </citation>
    <scope>NUCLEOTIDE SEQUENCE [LARGE SCALE GENOMIC DNA]</scope>
    <source>
        <strain evidence="9 10">JCM 6375</strain>
    </source>
</reference>
<organism evidence="9 10">
    <name type="scientific">Mycolicibacterium moriokaense</name>
    <dbReference type="NCBI Taxonomy" id="39691"/>
    <lineage>
        <taxon>Bacteria</taxon>
        <taxon>Bacillati</taxon>
        <taxon>Actinomycetota</taxon>
        <taxon>Actinomycetes</taxon>
        <taxon>Mycobacteriales</taxon>
        <taxon>Mycobacteriaceae</taxon>
        <taxon>Mycolicibacterium</taxon>
    </lineage>
</organism>
<evidence type="ECO:0000256" key="4">
    <source>
        <dbReference type="ARBA" id="ARBA00022723"/>
    </source>
</evidence>
<dbReference type="AlphaFoldDB" id="A0AAD1H5R0"/>
<dbReference type="EC" id="2.7.7.-" evidence="8"/>
<dbReference type="PANTHER" id="PTHR32057">
    <property type="entry name" value="PROTEIN ADENYLYLTRANSFERASE SELO, MITOCHONDRIAL"/>
    <property type="match status" value="1"/>
</dbReference>
<comment type="catalytic activity">
    <reaction evidence="8">
        <text>L-histidyl-[protein] + UTP = N(tele)-(5'-uridylyl)-L-histidyl-[protein] + diphosphate</text>
        <dbReference type="Rhea" id="RHEA:83891"/>
        <dbReference type="Rhea" id="RHEA-COMP:9745"/>
        <dbReference type="Rhea" id="RHEA-COMP:20239"/>
        <dbReference type="ChEBI" id="CHEBI:29979"/>
        <dbReference type="ChEBI" id="CHEBI:33019"/>
        <dbReference type="ChEBI" id="CHEBI:46398"/>
        <dbReference type="ChEBI" id="CHEBI:233474"/>
    </reaction>
</comment>
<feature type="binding site" evidence="8">
    <location>
        <position position="122"/>
    </location>
    <ligand>
        <name>ATP</name>
        <dbReference type="ChEBI" id="CHEBI:30616"/>
    </ligand>
</feature>
<comment type="catalytic activity">
    <reaction evidence="8">
        <text>L-tyrosyl-[protein] + UTP = O-(5'-uridylyl)-L-tyrosyl-[protein] + diphosphate</text>
        <dbReference type="Rhea" id="RHEA:83887"/>
        <dbReference type="Rhea" id="RHEA-COMP:10136"/>
        <dbReference type="Rhea" id="RHEA-COMP:20238"/>
        <dbReference type="ChEBI" id="CHEBI:33019"/>
        <dbReference type="ChEBI" id="CHEBI:46398"/>
        <dbReference type="ChEBI" id="CHEBI:46858"/>
        <dbReference type="ChEBI" id="CHEBI:90602"/>
    </reaction>
</comment>
<evidence type="ECO:0000256" key="5">
    <source>
        <dbReference type="ARBA" id="ARBA00022741"/>
    </source>
</evidence>
<dbReference type="Proteomes" id="UP000466681">
    <property type="component" value="Chromosome"/>
</dbReference>
<evidence type="ECO:0000256" key="8">
    <source>
        <dbReference type="HAMAP-Rule" id="MF_00692"/>
    </source>
</evidence>
<feature type="binding site" evidence="8">
    <location>
        <position position="292"/>
    </location>
    <ligand>
        <name>Mg(2+)</name>
        <dbReference type="ChEBI" id="CHEBI:18420"/>
    </ligand>
</feature>
<keyword evidence="2 8" id="KW-0808">Transferase</keyword>
<feature type="binding site" evidence="8">
    <location>
        <position position="143"/>
    </location>
    <ligand>
        <name>ATP</name>
        <dbReference type="ChEBI" id="CHEBI:30616"/>
    </ligand>
</feature>
<feature type="binding site" evidence="8">
    <location>
        <position position="120"/>
    </location>
    <ligand>
        <name>ATP</name>
        <dbReference type="ChEBI" id="CHEBI:30616"/>
    </ligand>
</feature>
<dbReference type="GO" id="GO:0000287">
    <property type="term" value="F:magnesium ion binding"/>
    <property type="evidence" value="ECO:0007669"/>
    <property type="project" value="UniProtKB-UniRule"/>
</dbReference>
<feature type="binding site" evidence="8">
    <location>
        <position position="156"/>
    </location>
    <ligand>
        <name>ATP</name>
        <dbReference type="ChEBI" id="CHEBI:30616"/>
    </ligand>
</feature>
<feature type="binding site" evidence="8">
    <location>
        <position position="155"/>
    </location>
    <ligand>
        <name>ATP</name>
        <dbReference type="ChEBI" id="CHEBI:30616"/>
    </ligand>
</feature>
<feature type="binding site" evidence="8">
    <location>
        <position position="292"/>
    </location>
    <ligand>
        <name>ATP</name>
        <dbReference type="ChEBI" id="CHEBI:30616"/>
    </ligand>
</feature>
<dbReference type="EC" id="2.7.7.108" evidence="8"/>
<evidence type="ECO:0000256" key="2">
    <source>
        <dbReference type="ARBA" id="ARBA00022679"/>
    </source>
</evidence>
<feature type="binding site" evidence="8">
    <location>
        <position position="123"/>
    </location>
    <ligand>
        <name>ATP</name>
        <dbReference type="ChEBI" id="CHEBI:30616"/>
    </ligand>
</feature>